<dbReference type="EMBL" id="CAJNOU010001188">
    <property type="protein sequence ID" value="CAF1165943.1"/>
    <property type="molecule type" value="Genomic_DNA"/>
</dbReference>
<accession>A0A814TU11</accession>
<feature type="region of interest" description="Disordered" evidence="1">
    <location>
        <begin position="107"/>
        <end position="128"/>
    </location>
</feature>
<protein>
    <submittedName>
        <fullName evidence="2">Uncharacterized protein</fullName>
    </submittedName>
</protein>
<evidence type="ECO:0000313" key="3">
    <source>
        <dbReference type="Proteomes" id="UP000663889"/>
    </source>
</evidence>
<evidence type="ECO:0000256" key="1">
    <source>
        <dbReference type="SAM" id="MobiDB-lite"/>
    </source>
</evidence>
<dbReference type="AlphaFoldDB" id="A0A814TU11"/>
<proteinExistence type="predicted"/>
<dbReference type="Proteomes" id="UP000663889">
    <property type="component" value="Unassembled WGS sequence"/>
</dbReference>
<comment type="caution">
    <text evidence="2">The sequence shown here is derived from an EMBL/GenBank/DDBJ whole genome shotgun (WGS) entry which is preliminary data.</text>
</comment>
<sequence length="176" mass="19602">MVDYFTVFVSAVNNIAPITPSDAPTFRSIDSRSSLIQNTPDGANEEITRLHLQYAQLLQTNRNQLSRLVSIENDNTTKLYESSLNQQAENLSSKTIGLFLPVETSPAVEDTDSENVTTPVAEERNTSSSLTPMAAALQQMARSRSLIAIEQEHDRLLKSMIDNRIRLNQLLHSSNI</sequence>
<evidence type="ECO:0000313" key="2">
    <source>
        <dbReference type="EMBL" id="CAF1165943.1"/>
    </source>
</evidence>
<reference evidence="2" key="1">
    <citation type="submission" date="2021-02" db="EMBL/GenBank/DDBJ databases">
        <authorList>
            <person name="Nowell W R."/>
        </authorList>
    </citation>
    <scope>NUCLEOTIDE SEQUENCE</scope>
</reference>
<name>A0A814TU11_9BILA</name>
<gene>
    <name evidence="2" type="ORF">SEV965_LOCUS19240</name>
</gene>
<organism evidence="2 3">
    <name type="scientific">Rotaria sordida</name>
    <dbReference type="NCBI Taxonomy" id="392033"/>
    <lineage>
        <taxon>Eukaryota</taxon>
        <taxon>Metazoa</taxon>
        <taxon>Spiralia</taxon>
        <taxon>Gnathifera</taxon>
        <taxon>Rotifera</taxon>
        <taxon>Eurotatoria</taxon>
        <taxon>Bdelloidea</taxon>
        <taxon>Philodinida</taxon>
        <taxon>Philodinidae</taxon>
        <taxon>Rotaria</taxon>
    </lineage>
</organism>